<keyword evidence="2" id="KW-1133">Transmembrane helix</keyword>
<evidence type="ECO:0000313" key="3">
    <source>
        <dbReference type="EMBL" id="TYL86312.1"/>
    </source>
</evidence>
<dbReference type="AlphaFoldDB" id="A0A5S4WWE7"/>
<organism evidence="3 4">
    <name type="scientific">Bradyrhizobium cytisi</name>
    <dbReference type="NCBI Taxonomy" id="515489"/>
    <lineage>
        <taxon>Bacteria</taxon>
        <taxon>Pseudomonadati</taxon>
        <taxon>Pseudomonadota</taxon>
        <taxon>Alphaproteobacteria</taxon>
        <taxon>Hyphomicrobiales</taxon>
        <taxon>Nitrobacteraceae</taxon>
        <taxon>Bradyrhizobium</taxon>
    </lineage>
</organism>
<keyword evidence="1" id="KW-0175">Coiled coil</keyword>
<reference evidence="3 4" key="1">
    <citation type="submission" date="2019-08" db="EMBL/GenBank/DDBJ databases">
        <title>Bradyrhizobium hipponensis sp. nov., a rhizobium isolated from a Lupinus angustifolius root nodule in Tunisia.</title>
        <authorList>
            <person name="Off K."/>
            <person name="Rejili M."/>
            <person name="Mars M."/>
            <person name="Brachmann A."/>
            <person name="Marin M."/>
        </authorList>
    </citation>
    <scope>NUCLEOTIDE SEQUENCE [LARGE SCALE GENOMIC DNA]</scope>
    <source>
        <strain evidence="3 4">CTAW11</strain>
    </source>
</reference>
<feature type="coiled-coil region" evidence="1">
    <location>
        <begin position="193"/>
        <end position="220"/>
    </location>
</feature>
<comment type="caution">
    <text evidence="3">The sequence shown here is derived from an EMBL/GenBank/DDBJ whole genome shotgun (WGS) entry which is preliminary data.</text>
</comment>
<keyword evidence="2" id="KW-0472">Membrane</keyword>
<keyword evidence="4" id="KW-1185">Reference proteome</keyword>
<gene>
    <name evidence="3" type="ORF">FXB38_07470</name>
</gene>
<protein>
    <submittedName>
        <fullName evidence="3">Uncharacterized protein</fullName>
    </submittedName>
</protein>
<keyword evidence="2" id="KW-0812">Transmembrane</keyword>
<evidence type="ECO:0000256" key="1">
    <source>
        <dbReference type="SAM" id="Coils"/>
    </source>
</evidence>
<feature type="transmembrane region" description="Helical" evidence="2">
    <location>
        <begin position="20"/>
        <end position="38"/>
    </location>
</feature>
<evidence type="ECO:0000313" key="4">
    <source>
        <dbReference type="Proteomes" id="UP000324853"/>
    </source>
</evidence>
<dbReference type="RefSeq" id="WP_148750229.1">
    <property type="nucleotide sequence ID" value="NZ_VSSR01000013.1"/>
</dbReference>
<proteinExistence type="predicted"/>
<dbReference type="EMBL" id="VSSR01000013">
    <property type="protein sequence ID" value="TYL86312.1"/>
    <property type="molecule type" value="Genomic_DNA"/>
</dbReference>
<name>A0A5S4WWE7_9BRAD</name>
<dbReference type="Proteomes" id="UP000324853">
    <property type="component" value="Unassembled WGS sequence"/>
</dbReference>
<evidence type="ECO:0000256" key="2">
    <source>
        <dbReference type="SAM" id="Phobius"/>
    </source>
</evidence>
<sequence>MSQPMSVQPAGQLPPPKTPGILAAAIIGAVMIIGALLLNGRAIEQYLFGYGDIYRFLLYHTKWPIEAVQGVALLIWGSYTVVFTVLSYSAIGRVLVGRPTLRVATIGLLALVAQAPLLFLEAALHKSPSPITDLRDLQCFDTRTKGRVTVWYYRDQDGAITLFENGYGGTWRGQELQPATQHICDAAQAKWKASDSEAQLREAARRAAAAEMEKKFAALETTHNFADNTRVTMHWKSVFLVFSQEFDLGIKLITLRTIHQSETKKGNSELVLNVCNNGEWKIVDQDLHIWYVPDDQSRTVRWQYSLKDFPNGGCNRYSALAEIDDISSLTSLKGTLYFSDTSAKHLISTYIADKPAERPANVAGVPPIGPSASIPAKQPSMPDPLTPSFFQEPITYPYELMPVTSPLDDPTEIEISYGRTITLGANETYLAGRTPEHWGIKAMDGMIAITRRSNQKLYVASGKWAELYDFETVDCVTCPARFYTFRSASPNGSTQ</sequence>
<accession>A0A5S4WWE7</accession>
<feature type="transmembrane region" description="Helical" evidence="2">
    <location>
        <begin position="103"/>
        <end position="124"/>
    </location>
</feature>
<feature type="transmembrane region" description="Helical" evidence="2">
    <location>
        <begin position="71"/>
        <end position="91"/>
    </location>
</feature>